<dbReference type="GO" id="GO:0016757">
    <property type="term" value="F:glycosyltransferase activity"/>
    <property type="evidence" value="ECO:0007669"/>
    <property type="project" value="UniProtKB-KW"/>
</dbReference>
<feature type="region of interest" description="Disordered" evidence="1">
    <location>
        <begin position="85"/>
        <end position="126"/>
    </location>
</feature>
<reference evidence="2" key="1">
    <citation type="submission" date="2020-11" db="EMBL/GenBank/DDBJ databases">
        <title>Carbohydrate-dependent, anaerobic sulfur respiration: A novel catabolism in halophilic archaea.</title>
        <authorList>
            <person name="Sorokin D.Y."/>
            <person name="Messina E."/>
            <person name="Smedile F."/>
            <person name="La Cono V."/>
            <person name="Hallsworth J.E."/>
            <person name="Yakimov M.M."/>
        </authorList>
    </citation>
    <scope>NUCLEOTIDE SEQUENCE</scope>
    <source>
        <strain evidence="2">HSR-Bgl</strain>
    </source>
</reference>
<dbReference type="Proteomes" id="UP000663305">
    <property type="component" value="Chromosome"/>
</dbReference>
<evidence type="ECO:0000313" key="2">
    <source>
        <dbReference type="EMBL" id="QSG12831.1"/>
    </source>
</evidence>
<dbReference type="GeneID" id="68861949"/>
<sequence>MTDVRAATESLLEDRPDLETALEELLAVDAEHDTWTFEDVPFDSGTFGELVSRDIVEKTDGEYRLRDRAPSGDRRPGYDRHMIYKRSTATQDVPCEPAVDRHATGRRDGSRSGRAVSVHRGRGADK</sequence>
<evidence type="ECO:0000256" key="1">
    <source>
        <dbReference type="SAM" id="MobiDB-lite"/>
    </source>
</evidence>
<feature type="compositionally biased region" description="Basic and acidic residues" evidence="1">
    <location>
        <begin position="98"/>
        <end position="111"/>
    </location>
</feature>
<accession>A0A897NKL1</accession>
<protein>
    <submittedName>
        <fullName evidence="2">Dolichol phosphate-mannose mannosyltransferase</fullName>
    </submittedName>
</protein>
<organism evidence="2 3">
    <name type="scientific">Halapricum desulfuricans</name>
    <dbReference type="NCBI Taxonomy" id="2841257"/>
    <lineage>
        <taxon>Archaea</taxon>
        <taxon>Methanobacteriati</taxon>
        <taxon>Methanobacteriota</taxon>
        <taxon>Stenosarchaea group</taxon>
        <taxon>Halobacteria</taxon>
        <taxon>Halobacteriales</taxon>
        <taxon>Haloarculaceae</taxon>
        <taxon>Halapricum</taxon>
    </lineage>
</organism>
<dbReference type="EMBL" id="CP064789">
    <property type="protein sequence ID" value="QSG12831.1"/>
    <property type="molecule type" value="Genomic_DNA"/>
</dbReference>
<name>A0A897NKL1_9EURY</name>
<keyword evidence="2" id="KW-0808">Transferase</keyword>
<keyword evidence="2" id="KW-0328">Glycosyltransferase</keyword>
<dbReference type="RefSeq" id="WP_229124688.1">
    <property type="nucleotide sequence ID" value="NZ_CP064789.1"/>
</dbReference>
<proteinExistence type="predicted"/>
<evidence type="ECO:0000313" key="3">
    <source>
        <dbReference type="Proteomes" id="UP000663305"/>
    </source>
</evidence>
<gene>
    <name evidence="2" type="primary">aglS2</name>
    <name evidence="2" type="ORF">HSBGL_2426</name>
</gene>
<feature type="compositionally biased region" description="Basic residues" evidence="1">
    <location>
        <begin position="117"/>
        <end position="126"/>
    </location>
</feature>
<dbReference type="AlphaFoldDB" id="A0A897NKL1"/>